<dbReference type="InterPro" id="IPR001387">
    <property type="entry name" value="Cro/C1-type_HTH"/>
</dbReference>
<dbReference type="InterPro" id="IPR015927">
    <property type="entry name" value="Peptidase_S24_S26A/B/C"/>
</dbReference>
<reference evidence="5 6" key="1">
    <citation type="submission" date="2013-10" db="EMBL/GenBank/DDBJ databases">
        <title>Salinisphaera japonica YTM-1 Genome Sequencing.</title>
        <authorList>
            <person name="Lai Q."/>
            <person name="Li C."/>
            <person name="Shao Z."/>
        </authorList>
    </citation>
    <scope>NUCLEOTIDE SEQUENCE [LARGE SCALE GENOMIC DNA]</scope>
    <source>
        <strain evidence="5 6">YTM-1</strain>
    </source>
</reference>
<gene>
    <name evidence="5" type="ORF">SAJA_09620</name>
</gene>
<dbReference type="OrthoDB" id="6105062at2"/>
<dbReference type="Gene3D" id="1.10.260.40">
    <property type="entry name" value="lambda repressor-like DNA-binding domains"/>
    <property type="match status" value="1"/>
</dbReference>
<dbReference type="CDD" id="cd00093">
    <property type="entry name" value="HTH_XRE"/>
    <property type="match status" value="1"/>
</dbReference>
<protein>
    <recommendedName>
        <fullName evidence="4">HTH cro/C1-type domain-containing protein</fullName>
    </recommendedName>
</protein>
<evidence type="ECO:0000259" key="4">
    <source>
        <dbReference type="SMART" id="SM00530"/>
    </source>
</evidence>
<name>A0A423PP00_9GAMM</name>
<keyword evidence="3" id="KW-0804">Transcription</keyword>
<proteinExistence type="predicted"/>
<dbReference type="InterPro" id="IPR010982">
    <property type="entry name" value="Lambda_DNA-bd_dom_sf"/>
</dbReference>
<keyword evidence="1" id="KW-0805">Transcription regulation</keyword>
<dbReference type="PANTHER" id="PTHR40661:SF3">
    <property type="entry name" value="FELS-1 PROPHAGE TRANSCRIPTIONAL REGULATOR"/>
    <property type="match status" value="1"/>
</dbReference>
<dbReference type="Gene3D" id="2.10.109.10">
    <property type="entry name" value="Umud Fragment, subunit A"/>
    <property type="match status" value="1"/>
</dbReference>
<dbReference type="EMBL" id="AYKG01000028">
    <property type="protein sequence ID" value="ROO27335.1"/>
    <property type="molecule type" value="Genomic_DNA"/>
</dbReference>
<dbReference type="RefSeq" id="WP_123658420.1">
    <property type="nucleotide sequence ID" value="NZ_AYKG01000028.1"/>
</dbReference>
<sequence>MQDDSDQELPNRFKALRKVLGQTQKETGELIGGGLRTWQNYETGRSSPSWRVLHTLIGMGVNVNWLLTGAGDMFSRNDGPRAGHGVSESRAVYGSTEPDWHTLPMLNPVEEMQSPPMAFDLSFLRQLGTRIDALRLYQVSDNTGSAYIEDGRFVVVDTTRTCLTAGGYYLLRLGHGFSLMQVQRDHHDNVYLHSGNQHYREIEVPAGEIASLDIVGRAVWSDRVL</sequence>
<keyword evidence="2" id="KW-0238">DNA-binding</keyword>
<dbReference type="Pfam" id="PF00717">
    <property type="entry name" value="Peptidase_S24"/>
    <property type="match status" value="1"/>
</dbReference>
<comment type="caution">
    <text evidence="5">The sequence shown here is derived from an EMBL/GenBank/DDBJ whole genome shotgun (WGS) entry which is preliminary data.</text>
</comment>
<dbReference type="CDD" id="cd06529">
    <property type="entry name" value="S24_LexA-like"/>
    <property type="match status" value="1"/>
</dbReference>
<dbReference type="InterPro" id="IPR039418">
    <property type="entry name" value="LexA-like"/>
</dbReference>
<keyword evidence="6" id="KW-1185">Reference proteome</keyword>
<dbReference type="SUPFAM" id="SSF51306">
    <property type="entry name" value="LexA/Signal peptidase"/>
    <property type="match status" value="1"/>
</dbReference>
<dbReference type="Proteomes" id="UP000285310">
    <property type="component" value="Unassembled WGS sequence"/>
</dbReference>
<dbReference type="InParanoid" id="A0A423PP00"/>
<dbReference type="GO" id="GO:0003677">
    <property type="term" value="F:DNA binding"/>
    <property type="evidence" value="ECO:0007669"/>
    <property type="project" value="UniProtKB-KW"/>
</dbReference>
<organism evidence="5 6">
    <name type="scientific">Salinisphaera japonica YTM-1</name>
    <dbReference type="NCBI Taxonomy" id="1209778"/>
    <lineage>
        <taxon>Bacteria</taxon>
        <taxon>Pseudomonadati</taxon>
        <taxon>Pseudomonadota</taxon>
        <taxon>Gammaproteobacteria</taxon>
        <taxon>Salinisphaerales</taxon>
        <taxon>Salinisphaeraceae</taxon>
        <taxon>Salinisphaera</taxon>
    </lineage>
</organism>
<evidence type="ECO:0000256" key="2">
    <source>
        <dbReference type="ARBA" id="ARBA00023125"/>
    </source>
</evidence>
<dbReference type="SUPFAM" id="SSF47413">
    <property type="entry name" value="lambda repressor-like DNA-binding domains"/>
    <property type="match status" value="1"/>
</dbReference>
<evidence type="ECO:0000313" key="5">
    <source>
        <dbReference type="EMBL" id="ROO27335.1"/>
    </source>
</evidence>
<feature type="domain" description="HTH cro/C1-type" evidence="4">
    <location>
        <begin position="12"/>
        <end position="66"/>
    </location>
</feature>
<dbReference type="InterPro" id="IPR036286">
    <property type="entry name" value="LexA/Signal_pep-like_sf"/>
</dbReference>
<evidence type="ECO:0000313" key="6">
    <source>
        <dbReference type="Proteomes" id="UP000285310"/>
    </source>
</evidence>
<evidence type="ECO:0000256" key="1">
    <source>
        <dbReference type="ARBA" id="ARBA00023015"/>
    </source>
</evidence>
<dbReference type="SMART" id="SM00530">
    <property type="entry name" value="HTH_XRE"/>
    <property type="match status" value="1"/>
</dbReference>
<dbReference type="PANTHER" id="PTHR40661">
    <property type="match status" value="1"/>
</dbReference>
<evidence type="ECO:0000256" key="3">
    <source>
        <dbReference type="ARBA" id="ARBA00023163"/>
    </source>
</evidence>
<dbReference type="AlphaFoldDB" id="A0A423PP00"/>
<accession>A0A423PP00</accession>